<feature type="transmembrane region" description="Helical" evidence="1">
    <location>
        <begin position="21"/>
        <end position="41"/>
    </location>
</feature>
<reference evidence="2 3" key="1">
    <citation type="journal article" date="2013" name="Nature">
        <title>Anaerobic oxidation of methane coupled to nitrate reduction in a novel archaeal lineage.</title>
        <authorList>
            <person name="Haroon M.F."/>
            <person name="Hu S."/>
            <person name="Shi Y."/>
            <person name="Imelfort M."/>
            <person name="Keller J."/>
            <person name="Hugenholtz P."/>
            <person name="Yuan Z."/>
            <person name="Tyson G.W."/>
        </authorList>
    </citation>
    <scope>NUCLEOTIDE SEQUENCE [LARGE SCALE GENOMIC DNA]</scope>
    <source>
        <strain evidence="2 3">ANME-2d</strain>
    </source>
</reference>
<organism evidence="2 3">
    <name type="scientific">Candidatus Methanoperedens nitratireducens</name>
    <dbReference type="NCBI Taxonomy" id="1392998"/>
    <lineage>
        <taxon>Archaea</taxon>
        <taxon>Methanobacteriati</taxon>
        <taxon>Methanobacteriota</taxon>
        <taxon>Stenosarchaea group</taxon>
        <taxon>Methanomicrobia</taxon>
        <taxon>Methanosarcinales</taxon>
        <taxon>ANME-2 cluster</taxon>
        <taxon>Candidatus Methanoperedentaceae</taxon>
        <taxon>Candidatus Methanoperedens</taxon>
    </lineage>
</organism>
<gene>
    <name evidence="2" type="ORF">ANME2D_02731</name>
</gene>
<feature type="transmembrane region" description="Helical" evidence="1">
    <location>
        <begin position="139"/>
        <end position="158"/>
    </location>
</feature>
<dbReference type="RefSeq" id="WP_048092535.1">
    <property type="nucleotide sequence ID" value="NZ_JMIY01000007.1"/>
</dbReference>
<comment type="caution">
    <text evidence="2">The sequence shown here is derived from an EMBL/GenBank/DDBJ whole genome shotgun (WGS) entry which is preliminary data.</text>
</comment>
<feature type="transmembrane region" description="Helical" evidence="1">
    <location>
        <begin position="53"/>
        <end position="76"/>
    </location>
</feature>
<sequence length="291" mass="31983">MGDFLDKLLKIQSGYFKRMRLIFILDLISIFSILYAVLIIFQHAADFLDKYSLPVPIEVILPILAFVTAIISALLLHRKDNKININLLIENKYSELKERLRTAYDNRNENNIIVDSLKDHVSVSLTGVSSSHLLATGMLITKILVTVIFISGAAMVSLNPDKYAIPPETFTNITSTVNETIENINNQTFNAQGPPVETDKVGTTGQGDIFGKPNIAPIEGKPVDLSLDSGSGAGSTISEYSPDKNQFIRSADFPVDVLGSNVSDGGYGALMKKTETEKELINKYAVERSKI</sequence>
<keyword evidence="1" id="KW-1133">Transmembrane helix</keyword>
<keyword evidence="1" id="KW-0472">Membrane</keyword>
<keyword evidence="3" id="KW-1185">Reference proteome</keyword>
<name>A0A062V245_9EURY</name>
<dbReference type="AlphaFoldDB" id="A0A062V245"/>
<dbReference type="InterPro" id="IPR055925">
    <property type="entry name" value="DUF7502"/>
</dbReference>
<dbReference type="EMBL" id="JMIY01000007">
    <property type="protein sequence ID" value="KCZ70708.1"/>
    <property type="molecule type" value="Genomic_DNA"/>
</dbReference>
<dbReference type="Pfam" id="PF24334">
    <property type="entry name" value="DUF7502"/>
    <property type="match status" value="1"/>
</dbReference>
<evidence type="ECO:0000313" key="3">
    <source>
        <dbReference type="Proteomes" id="UP000027153"/>
    </source>
</evidence>
<dbReference type="Proteomes" id="UP000027153">
    <property type="component" value="Unassembled WGS sequence"/>
</dbReference>
<keyword evidence="1" id="KW-0812">Transmembrane</keyword>
<proteinExistence type="predicted"/>
<dbReference type="PATRIC" id="fig|1392998.3.peg.3031"/>
<evidence type="ECO:0000256" key="1">
    <source>
        <dbReference type="SAM" id="Phobius"/>
    </source>
</evidence>
<evidence type="ECO:0000313" key="2">
    <source>
        <dbReference type="EMBL" id="KCZ70708.1"/>
    </source>
</evidence>
<protein>
    <submittedName>
        <fullName evidence="2">Uncharacterized protein</fullName>
    </submittedName>
</protein>
<accession>A0A062V245</accession>
<dbReference type="OrthoDB" id="121746at2157"/>